<reference evidence="2" key="1">
    <citation type="submission" date="2021-04" db="EMBL/GenBank/DDBJ databases">
        <title>Genome based classification of Actinospica acidithermotolerans sp. nov., an actinobacterium isolated from an Indonesian hot spring.</title>
        <authorList>
            <person name="Kusuma A.B."/>
            <person name="Putra K.E."/>
            <person name="Nafisah S."/>
            <person name="Loh J."/>
            <person name="Nouioui I."/>
            <person name="Goodfellow M."/>
        </authorList>
    </citation>
    <scope>NUCLEOTIDE SEQUENCE</scope>
    <source>
        <strain evidence="2">DSM 45618</strain>
    </source>
</reference>
<keyword evidence="1" id="KW-0472">Membrane</keyword>
<name>A0A8J7WNY3_9ACTN</name>
<evidence type="ECO:0000313" key="2">
    <source>
        <dbReference type="EMBL" id="MBS2962899.1"/>
    </source>
</evidence>
<evidence type="ECO:0000256" key="1">
    <source>
        <dbReference type="SAM" id="Phobius"/>
    </source>
</evidence>
<evidence type="ECO:0008006" key="4">
    <source>
        <dbReference type="Google" id="ProtNLM"/>
    </source>
</evidence>
<accession>A0A8J7WNY3</accession>
<organism evidence="2 3">
    <name type="scientific">Actinocrinis puniceicyclus</name>
    <dbReference type="NCBI Taxonomy" id="977794"/>
    <lineage>
        <taxon>Bacteria</taxon>
        <taxon>Bacillati</taxon>
        <taxon>Actinomycetota</taxon>
        <taxon>Actinomycetes</taxon>
        <taxon>Catenulisporales</taxon>
        <taxon>Actinospicaceae</taxon>
        <taxon>Actinocrinis</taxon>
    </lineage>
</organism>
<keyword evidence="3" id="KW-1185">Reference proteome</keyword>
<protein>
    <recommendedName>
        <fullName evidence="4">DUF3040 domain-containing protein</fullName>
    </recommendedName>
</protein>
<keyword evidence="1" id="KW-0812">Transmembrane</keyword>
<dbReference type="Proteomes" id="UP000677913">
    <property type="component" value="Unassembled WGS sequence"/>
</dbReference>
<feature type="transmembrane region" description="Helical" evidence="1">
    <location>
        <begin position="74"/>
        <end position="96"/>
    </location>
</feature>
<feature type="transmembrane region" description="Helical" evidence="1">
    <location>
        <begin position="51"/>
        <end position="68"/>
    </location>
</feature>
<sequence length="119" mass="13166">MDARGLSLREQRILAEIESALRLDRRLDERLRDLRAPAGARLLSLQRRLRAAELSLLIPTTLLLSLAAGRTGSLPIAIAACCVGVLSIALLCTVLIGRAERRRGRQWRDAPSRLSFPET</sequence>
<proteinExistence type="predicted"/>
<dbReference type="AlphaFoldDB" id="A0A8J7WNY3"/>
<comment type="caution">
    <text evidence="2">The sequence shown here is derived from an EMBL/GenBank/DDBJ whole genome shotgun (WGS) entry which is preliminary data.</text>
</comment>
<dbReference type="RefSeq" id="WP_211466069.1">
    <property type="nucleotide sequence ID" value="NZ_JAGSXH010000017.1"/>
</dbReference>
<evidence type="ECO:0000313" key="3">
    <source>
        <dbReference type="Proteomes" id="UP000677913"/>
    </source>
</evidence>
<keyword evidence="1" id="KW-1133">Transmembrane helix</keyword>
<dbReference type="EMBL" id="JAGSXH010000017">
    <property type="protein sequence ID" value="MBS2962899.1"/>
    <property type="molecule type" value="Genomic_DNA"/>
</dbReference>
<gene>
    <name evidence="2" type="ORF">KGA66_07585</name>
</gene>